<keyword evidence="3" id="KW-1185">Reference proteome</keyword>
<proteinExistence type="predicted"/>
<organism evidence="2 3">
    <name type="scientific">Paspalum notatum var. saurae</name>
    <dbReference type="NCBI Taxonomy" id="547442"/>
    <lineage>
        <taxon>Eukaryota</taxon>
        <taxon>Viridiplantae</taxon>
        <taxon>Streptophyta</taxon>
        <taxon>Embryophyta</taxon>
        <taxon>Tracheophyta</taxon>
        <taxon>Spermatophyta</taxon>
        <taxon>Magnoliopsida</taxon>
        <taxon>Liliopsida</taxon>
        <taxon>Poales</taxon>
        <taxon>Poaceae</taxon>
        <taxon>PACMAD clade</taxon>
        <taxon>Panicoideae</taxon>
        <taxon>Andropogonodae</taxon>
        <taxon>Paspaleae</taxon>
        <taxon>Paspalinae</taxon>
        <taxon>Paspalum</taxon>
    </lineage>
</organism>
<dbReference type="Proteomes" id="UP001341281">
    <property type="component" value="Chromosome 04"/>
</dbReference>
<dbReference type="EMBL" id="CP144748">
    <property type="protein sequence ID" value="WVZ70476.1"/>
    <property type="molecule type" value="Genomic_DNA"/>
</dbReference>
<evidence type="ECO:0000313" key="3">
    <source>
        <dbReference type="Proteomes" id="UP001341281"/>
    </source>
</evidence>
<reference evidence="2 3" key="1">
    <citation type="submission" date="2024-02" db="EMBL/GenBank/DDBJ databases">
        <title>High-quality chromosome-scale genome assembly of Pensacola bahiagrass (Paspalum notatum Flugge var. saurae).</title>
        <authorList>
            <person name="Vega J.M."/>
            <person name="Podio M."/>
            <person name="Orjuela J."/>
            <person name="Siena L.A."/>
            <person name="Pessino S.C."/>
            <person name="Combes M.C."/>
            <person name="Mariac C."/>
            <person name="Albertini E."/>
            <person name="Pupilli F."/>
            <person name="Ortiz J.P.A."/>
            <person name="Leblanc O."/>
        </authorList>
    </citation>
    <scope>NUCLEOTIDE SEQUENCE [LARGE SCALE GENOMIC DNA]</scope>
    <source>
        <strain evidence="2">R1</strain>
        <tissue evidence="2">Leaf</tissue>
    </source>
</reference>
<sequence length="311" mass="33664">MESALSSSEESHPPVPKPGAGGGVLVLDGAESRATRGRLSGVTVRSEHGRRWHREGGGRWWDDHIVGDHGVGVRVIQGVSVEGWATRPGRHGWATAEIGRRGRWGPPSRPLLFSRSQSRWSGGGVGGVEAKRGGDGGVQDAGVAEDTRLVPVDRAVARWERVGGRHPHHRSRRRRGHHHWWRCFTATRRSTEKWFATSRPPGSGEQDAGVAGGAQAHDGTVDGEADAVVIKHAGVSGMDELSDDGAAKFLHQAAMGKHRHLRYLGSYRRCSSVLTVLPLFWSSGSLRVRRCGGLLPRRLETCAITCLEVGD</sequence>
<feature type="region of interest" description="Disordered" evidence="1">
    <location>
        <begin position="99"/>
        <end position="141"/>
    </location>
</feature>
<gene>
    <name evidence="2" type="ORF">U9M48_019141</name>
</gene>
<evidence type="ECO:0000256" key="1">
    <source>
        <dbReference type="SAM" id="MobiDB-lite"/>
    </source>
</evidence>
<dbReference type="AlphaFoldDB" id="A0AAQ3WR74"/>
<feature type="region of interest" description="Disordered" evidence="1">
    <location>
        <begin position="192"/>
        <end position="215"/>
    </location>
</feature>
<feature type="region of interest" description="Disordered" evidence="1">
    <location>
        <begin position="1"/>
        <end position="25"/>
    </location>
</feature>
<accession>A0AAQ3WR74</accession>
<protein>
    <submittedName>
        <fullName evidence="2">Uncharacterized protein</fullName>
    </submittedName>
</protein>
<name>A0AAQ3WR74_PASNO</name>
<evidence type="ECO:0000313" key="2">
    <source>
        <dbReference type="EMBL" id="WVZ70476.1"/>
    </source>
</evidence>